<keyword evidence="4" id="KW-1185">Reference proteome</keyword>
<organism evidence="3 4">
    <name type="scientific">Acholeplasma hippikon</name>
    <dbReference type="NCBI Taxonomy" id="264636"/>
    <lineage>
        <taxon>Bacteria</taxon>
        <taxon>Bacillati</taxon>
        <taxon>Mycoplasmatota</taxon>
        <taxon>Mollicutes</taxon>
        <taxon>Acholeplasmatales</taxon>
        <taxon>Acholeplasmataceae</taxon>
        <taxon>Acholeplasma</taxon>
    </lineage>
</organism>
<dbReference type="PROSITE" id="PS51257">
    <property type="entry name" value="PROKAR_LIPOPROTEIN"/>
    <property type="match status" value="1"/>
</dbReference>
<gene>
    <name evidence="3" type="ORF">NCTC10172_01383</name>
</gene>
<accession>A0A449BLJ6</accession>
<dbReference type="Pfam" id="PF16403">
    <property type="entry name" value="Bact_surface_Ig-like"/>
    <property type="match status" value="1"/>
</dbReference>
<evidence type="ECO:0000256" key="1">
    <source>
        <dbReference type="SAM" id="SignalP"/>
    </source>
</evidence>
<proteinExistence type="predicted"/>
<evidence type="ECO:0000313" key="3">
    <source>
        <dbReference type="EMBL" id="VEU83308.1"/>
    </source>
</evidence>
<sequence>MKKLSLIILLLVLGLALVACTAPTQTEEPPKDETAPVINGVKTIYHEIGADVPNFLQGVSAFDETDGNVTDSLVVDARNVNLGKEGLYTITYFAYDKSGNRGSKEASVNVSAPDVVDLTQPNYPAKEGLIKADMGSYTSIGDDEAELITLPPLITIEYNEAASTDLTWQTYHVLQLATNNYLRKTHLGFNVVGGGVSIYIKLMTSDGKLLMEREVASTMIWREVVIEIPETQRHLLNKPLELFIYAPRPTATPQSGSVSVSGIWFEGDKEPSIKLEYDEVDFETVYTLDISDLSNQFDSFDDEGKAGNGLMTISYQAETGVTIQNNGFNDWANVAFRVPDKDSEGDPLVLNEVEFVVIKLSITSGAIVKAKADWNSPDLFEFDGTKDGTMQYWMLPVGPNGYPAWAAVSIAASYLQQGTSSATIVIEKIILVKSIGQWLKKYLEK</sequence>
<dbReference type="KEGG" id="ahk:NCTC10172_01383"/>
<dbReference type="InterPro" id="IPR032179">
    <property type="entry name" value="Cry22Aa_Ig-like"/>
</dbReference>
<evidence type="ECO:0000259" key="2">
    <source>
        <dbReference type="Pfam" id="PF16403"/>
    </source>
</evidence>
<reference evidence="3 4" key="1">
    <citation type="submission" date="2019-01" db="EMBL/GenBank/DDBJ databases">
        <authorList>
            <consortium name="Pathogen Informatics"/>
        </authorList>
    </citation>
    <scope>NUCLEOTIDE SEQUENCE [LARGE SCALE GENOMIC DNA]</scope>
    <source>
        <strain evidence="3 4">NCTC10172</strain>
    </source>
</reference>
<name>A0A449BLJ6_9MOLU</name>
<protein>
    <recommendedName>
        <fullName evidence="2">Pesticidal crystal protein Cry22Aa Ig-like domain-containing protein</fullName>
    </recommendedName>
</protein>
<dbReference type="STRING" id="1408416.GCA_000702765_00547"/>
<feature type="domain" description="Pesticidal crystal protein Cry22Aa Ig-like" evidence="2">
    <location>
        <begin position="38"/>
        <end position="110"/>
    </location>
</feature>
<dbReference type="InterPro" id="IPR013783">
    <property type="entry name" value="Ig-like_fold"/>
</dbReference>
<dbReference type="AlphaFoldDB" id="A0A449BLJ6"/>
<keyword evidence="1" id="KW-0732">Signal</keyword>
<dbReference type="EMBL" id="LR215050">
    <property type="protein sequence ID" value="VEU83308.1"/>
    <property type="molecule type" value="Genomic_DNA"/>
</dbReference>
<feature type="signal peptide" evidence="1">
    <location>
        <begin position="1"/>
        <end position="21"/>
    </location>
</feature>
<evidence type="ECO:0000313" key="4">
    <source>
        <dbReference type="Proteomes" id="UP000290909"/>
    </source>
</evidence>
<feature type="chain" id="PRO_5019187704" description="Pesticidal crystal protein Cry22Aa Ig-like domain-containing protein" evidence="1">
    <location>
        <begin position="22"/>
        <end position="445"/>
    </location>
</feature>
<dbReference type="Proteomes" id="UP000290909">
    <property type="component" value="Chromosome"/>
</dbReference>
<dbReference type="Gene3D" id="2.60.40.10">
    <property type="entry name" value="Immunoglobulins"/>
    <property type="match status" value="1"/>
</dbReference>